<organism evidence="1">
    <name type="scientific">marine sediment metagenome</name>
    <dbReference type="NCBI Taxonomy" id="412755"/>
    <lineage>
        <taxon>unclassified sequences</taxon>
        <taxon>metagenomes</taxon>
        <taxon>ecological metagenomes</taxon>
    </lineage>
</organism>
<evidence type="ECO:0000313" key="1">
    <source>
        <dbReference type="EMBL" id="GAH95181.1"/>
    </source>
</evidence>
<reference evidence="1" key="1">
    <citation type="journal article" date="2014" name="Front. Microbiol.">
        <title>High frequency of phylogenetically diverse reductive dehalogenase-homologous genes in deep subseafloor sedimentary metagenomes.</title>
        <authorList>
            <person name="Kawai M."/>
            <person name="Futagami T."/>
            <person name="Toyoda A."/>
            <person name="Takaki Y."/>
            <person name="Nishi S."/>
            <person name="Hori S."/>
            <person name="Arai W."/>
            <person name="Tsubouchi T."/>
            <person name="Morono Y."/>
            <person name="Uchiyama I."/>
            <person name="Ito T."/>
            <person name="Fujiyama A."/>
            <person name="Inagaki F."/>
            <person name="Takami H."/>
        </authorList>
    </citation>
    <scope>NUCLEOTIDE SEQUENCE</scope>
    <source>
        <strain evidence="1">Expedition CK06-06</strain>
    </source>
</reference>
<dbReference type="AlphaFoldDB" id="X1JKC4"/>
<feature type="non-terminal residue" evidence="1">
    <location>
        <position position="1"/>
    </location>
</feature>
<accession>X1JKC4</accession>
<dbReference type="EMBL" id="BARU01049655">
    <property type="protein sequence ID" value="GAH95181.1"/>
    <property type="molecule type" value="Genomic_DNA"/>
</dbReference>
<comment type="caution">
    <text evidence="1">The sequence shown here is derived from an EMBL/GenBank/DDBJ whole genome shotgun (WGS) entry which is preliminary data.</text>
</comment>
<proteinExistence type="predicted"/>
<name>X1JKC4_9ZZZZ</name>
<sequence>LNKAYSSKFHPSERDAVKELYPHAHVHTFKGTGHLPMIK</sequence>
<feature type="non-terminal residue" evidence="1">
    <location>
        <position position="39"/>
    </location>
</feature>
<protein>
    <submittedName>
        <fullName evidence="1">Uncharacterized protein</fullName>
    </submittedName>
</protein>
<gene>
    <name evidence="1" type="ORF">S03H2_72944</name>
</gene>